<evidence type="ECO:0000313" key="6">
    <source>
        <dbReference type="Proteomes" id="UP001551482"/>
    </source>
</evidence>
<feature type="domain" description="ABC transporter" evidence="4">
    <location>
        <begin position="6"/>
        <end position="252"/>
    </location>
</feature>
<dbReference type="Proteomes" id="UP001551482">
    <property type="component" value="Unassembled WGS sequence"/>
</dbReference>
<dbReference type="InterPro" id="IPR003439">
    <property type="entry name" value="ABC_transporter-like_ATP-bd"/>
</dbReference>
<proteinExistence type="predicted"/>
<evidence type="ECO:0000256" key="3">
    <source>
        <dbReference type="ARBA" id="ARBA00022840"/>
    </source>
</evidence>
<accession>A0ABV3DCD6</accession>
<organism evidence="5 6">
    <name type="scientific">Streptodolium elevatio</name>
    <dbReference type="NCBI Taxonomy" id="3157996"/>
    <lineage>
        <taxon>Bacteria</taxon>
        <taxon>Bacillati</taxon>
        <taxon>Actinomycetota</taxon>
        <taxon>Actinomycetes</taxon>
        <taxon>Kitasatosporales</taxon>
        <taxon>Streptomycetaceae</taxon>
        <taxon>Streptodolium</taxon>
    </lineage>
</organism>
<dbReference type="GO" id="GO:0005524">
    <property type="term" value="F:ATP binding"/>
    <property type="evidence" value="ECO:0007669"/>
    <property type="project" value="UniProtKB-KW"/>
</dbReference>
<dbReference type="Pfam" id="PF00005">
    <property type="entry name" value="ABC_tran"/>
    <property type="match status" value="1"/>
</dbReference>
<dbReference type="InterPro" id="IPR003593">
    <property type="entry name" value="AAA+_ATPase"/>
</dbReference>
<protein>
    <submittedName>
        <fullName evidence="5">ABC transporter ATP-binding protein</fullName>
    </submittedName>
</protein>
<name>A0ABV3DCD6_9ACTN</name>
<keyword evidence="1" id="KW-0813">Transport</keyword>
<dbReference type="InterPro" id="IPR051120">
    <property type="entry name" value="ABC_AA/LPS_Transport"/>
</dbReference>
<dbReference type="Gene3D" id="3.40.50.300">
    <property type="entry name" value="P-loop containing nucleotide triphosphate hydrolases"/>
    <property type="match status" value="1"/>
</dbReference>
<comment type="caution">
    <text evidence="5">The sequence shown here is derived from an EMBL/GenBank/DDBJ whole genome shotgun (WGS) entry which is preliminary data.</text>
</comment>
<dbReference type="InterPro" id="IPR027417">
    <property type="entry name" value="P-loop_NTPase"/>
</dbReference>
<keyword evidence="2" id="KW-0547">Nucleotide-binding</keyword>
<dbReference type="SMART" id="SM00382">
    <property type="entry name" value="AAA"/>
    <property type="match status" value="1"/>
</dbReference>
<evidence type="ECO:0000256" key="2">
    <source>
        <dbReference type="ARBA" id="ARBA00022741"/>
    </source>
</evidence>
<dbReference type="SUPFAM" id="SSF52540">
    <property type="entry name" value="P-loop containing nucleoside triphosphate hydrolases"/>
    <property type="match status" value="1"/>
</dbReference>
<reference evidence="5 6" key="1">
    <citation type="submission" date="2024-06" db="EMBL/GenBank/DDBJ databases">
        <title>The Natural Products Discovery Center: Release of the First 8490 Sequenced Strains for Exploring Actinobacteria Biosynthetic Diversity.</title>
        <authorList>
            <person name="Kalkreuter E."/>
            <person name="Kautsar S.A."/>
            <person name="Yang D."/>
            <person name="Bader C.D."/>
            <person name="Teijaro C.N."/>
            <person name="Fluegel L."/>
            <person name="Davis C.M."/>
            <person name="Simpson J.R."/>
            <person name="Lauterbach L."/>
            <person name="Steele A.D."/>
            <person name="Gui C."/>
            <person name="Meng S."/>
            <person name="Li G."/>
            <person name="Viehrig K."/>
            <person name="Ye F."/>
            <person name="Su P."/>
            <person name="Kiefer A.F."/>
            <person name="Nichols A."/>
            <person name="Cepeda A.J."/>
            <person name="Yan W."/>
            <person name="Fan B."/>
            <person name="Jiang Y."/>
            <person name="Adhikari A."/>
            <person name="Zheng C.-J."/>
            <person name="Schuster L."/>
            <person name="Cowan T.M."/>
            <person name="Smanski M.J."/>
            <person name="Chevrette M.G."/>
            <person name="De Carvalho L.P.S."/>
            <person name="Shen B."/>
        </authorList>
    </citation>
    <scope>NUCLEOTIDE SEQUENCE [LARGE SCALE GENOMIC DNA]</scope>
    <source>
        <strain evidence="5 6">NPDC048946</strain>
    </source>
</reference>
<dbReference type="EMBL" id="JBEZFP010000008">
    <property type="protein sequence ID" value="MEU8132849.1"/>
    <property type="molecule type" value="Genomic_DNA"/>
</dbReference>
<dbReference type="InterPro" id="IPR032823">
    <property type="entry name" value="BCA_ABC_TP_C"/>
</dbReference>
<dbReference type="PROSITE" id="PS50893">
    <property type="entry name" value="ABC_TRANSPORTER_2"/>
    <property type="match status" value="1"/>
</dbReference>
<dbReference type="Pfam" id="PF12399">
    <property type="entry name" value="BCA_ABC_TP_C"/>
    <property type="match status" value="1"/>
</dbReference>
<evidence type="ECO:0000259" key="4">
    <source>
        <dbReference type="PROSITE" id="PS50893"/>
    </source>
</evidence>
<dbReference type="PANTHER" id="PTHR45772">
    <property type="entry name" value="CONSERVED COMPONENT OF ABC TRANSPORTER FOR NATURAL AMINO ACIDS-RELATED"/>
    <property type="match status" value="1"/>
</dbReference>
<evidence type="ECO:0000256" key="1">
    <source>
        <dbReference type="ARBA" id="ARBA00022448"/>
    </source>
</evidence>
<dbReference type="CDD" id="cd03219">
    <property type="entry name" value="ABC_Mj1267_LivG_branched"/>
    <property type="match status" value="1"/>
</dbReference>
<gene>
    <name evidence="5" type="ORF">AB0C36_05005</name>
</gene>
<dbReference type="RefSeq" id="WP_358349350.1">
    <property type="nucleotide sequence ID" value="NZ_JBEZFP010000008.1"/>
</dbReference>
<evidence type="ECO:0000313" key="5">
    <source>
        <dbReference type="EMBL" id="MEU8132849.1"/>
    </source>
</evidence>
<keyword evidence="6" id="KW-1185">Reference proteome</keyword>
<keyword evidence="3 5" id="KW-0067">ATP-binding</keyword>
<sequence>MADTVLEASGIRVSFGGVRAVDDVGVTVAEGQVVGIIGPNGSGKTTLLNALSGVVPATGSLVVDGHRVRLGGPERSRRAGLVRMFQQPQPYRYLTCLENVLVATPDRRASGLGAAWLARPYMLRVERARWASAFAALERVGLADKARLPAAVLTYGEQRLLDVARGISACPRVLMLDEPSAGLNDHETTELLVLLRAVAADGVALLVIDHKIDFIDALCDRITVLETGRIVAEGSPAQVWRDRRVMDAYLGTAHDA</sequence>